<dbReference type="Pfam" id="PF13365">
    <property type="entry name" value="Trypsin_2"/>
    <property type="match status" value="1"/>
</dbReference>
<dbReference type="SUPFAM" id="SSF50494">
    <property type="entry name" value="Trypsin-like serine proteases"/>
    <property type="match status" value="1"/>
</dbReference>
<evidence type="ECO:0000313" key="2">
    <source>
        <dbReference type="Proteomes" id="UP000078460"/>
    </source>
</evidence>
<gene>
    <name evidence="1" type="ORF">AVM11_16195</name>
</gene>
<dbReference type="STRING" id="621456.BJP26_15200"/>
<name>A0A175Y5I3_9SPHN</name>
<organism evidence="1 2">
    <name type="scientific">Sphingomonas melonis TY</name>
    <dbReference type="NCBI Taxonomy" id="621456"/>
    <lineage>
        <taxon>Bacteria</taxon>
        <taxon>Pseudomonadati</taxon>
        <taxon>Pseudomonadota</taxon>
        <taxon>Alphaproteobacteria</taxon>
        <taxon>Sphingomonadales</taxon>
        <taxon>Sphingomonadaceae</taxon>
        <taxon>Sphingomonas</taxon>
    </lineage>
</organism>
<dbReference type="KEGG" id="smy:BJP26_15200"/>
<reference evidence="1" key="1">
    <citation type="submission" date="2016-03" db="EMBL/GenBank/DDBJ databases">
        <title>Sphingomonas melonis TY, whole genome shotgun sequencing.</title>
        <authorList>
            <person name="Wang H."/>
            <person name="Zhu P."/>
        </authorList>
    </citation>
    <scope>NUCLEOTIDE SEQUENCE [LARGE SCALE GENOMIC DNA]</scope>
    <source>
        <strain evidence="1">TY</strain>
    </source>
</reference>
<proteinExistence type="predicted"/>
<dbReference type="EMBL" id="LQCK02000010">
    <property type="protein sequence ID" value="KZB95841.1"/>
    <property type="molecule type" value="Genomic_DNA"/>
</dbReference>
<dbReference type="AlphaFoldDB" id="A0A175Y5I3"/>
<dbReference type="Gene3D" id="2.40.10.120">
    <property type="match status" value="1"/>
</dbReference>
<accession>A0A175Y5I3</accession>
<comment type="caution">
    <text evidence="1">The sequence shown here is derived from an EMBL/GenBank/DDBJ whole genome shotgun (WGS) entry which is preliminary data.</text>
</comment>
<protein>
    <submittedName>
        <fullName evidence="1">Peptidase S1</fullName>
    </submittedName>
</protein>
<evidence type="ECO:0000313" key="1">
    <source>
        <dbReference type="EMBL" id="KZB95841.1"/>
    </source>
</evidence>
<dbReference type="InterPro" id="IPR009003">
    <property type="entry name" value="Peptidase_S1_PA"/>
</dbReference>
<dbReference type="OrthoDB" id="7596186at2"/>
<sequence>MKEKLARVPWASRGRVTPISRLAQSIVPVGNKEGVPQGDLSLHIPIQDPAHEDWVLDIQGTAFQAGRGKLLTCWHVVEQLRFREREAYIWANSRLGGVEAQRPYPFAAALKYYDPRFENGGPGVDAGVLICPAVSTPECPYDVPPVTWGDSTGVGVGDRVLIGGFPLGRDLFFSNPTNRGLVQPSFFDGIISAVVPALQLGETRLFQISSVALGGISGGVVCDPRTGAVLGMVTSGLTIGEVDLPITYALPSEVLQPFVDAISFDVGDGERWR</sequence>
<keyword evidence="2" id="KW-1185">Reference proteome</keyword>
<dbReference type="Proteomes" id="UP000078460">
    <property type="component" value="Unassembled WGS sequence"/>
</dbReference>